<dbReference type="VEuPathDB" id="FungiDB:FOXG_11686"/>
<proteinExistence type="predicted"/>
<evidence type="ECO:0000313" key="3">
    <source>
        <dbReference type="Proteomes" id="UP000002489"/>
    </source>
</evidence>
<dbReference type="EnsemblFungi" id="FOXG_11686T0">
    <property type="protein sequence ID" value="FOXG_11686P0"/>
    <property type="gene ID" value="FOXG_11686"/>
</dbReference>
<sequence>MSYHSRNASGSSHSSLLRLPSPIELDEDHTFSKASLYPLDHTDYEPCRKRIINTSFGARQVIRFINHLETHDPVQHDAAVKRLIEIGVDVDDLVRLSKRRAEVPWEETWPYNWEKKEGLVLGYMKRNLPRWIAIMKKTEAREAAEAMGETLEDDDSDDYITADEMAETEATQEDEVRPREEVEDGVDIEQTKDSTAKDEDIHAEASSPKSSMTLRELITSYRKAHAEQKRAGRMQNQKKEIGVVGLWSLDVGFSRLR</sequence>
<feature type="region of interest" description="Disordered" evidence="1">
    <location>
        <begin position="167"/>
        <end position="210"/>
    </location>
</feature>
<dbReference type="AlphaFoldDB" id="A0A0D2Y5Y0"/>
<evidence type="ECO:0000256" key="1">
    <source>
        <dbReference type="SAM" id="MobiDB-lite"/>
    </source>
</evidence>
<feature type="compositionally biased region" description="Basic and acidic residues" evidence="1">
    <location>
        <begin position="189"/>
        <end position="203"/>
    </location>
</feature>
<organism evidence="2 3">
    <name type="scientific">Fusarium oxysporum (strain Fo5176)</name>
    <name type="common">Fusarium vascular wilt</name>
    <dbReference type="NCBI Taxonomy" id="660025"/>
    <lineage>
        <taxon>Eukaryota</taxon>
        <taxon>Fungi</taxon>
        <taxon>Dikarya</taxon>
        <taxon>Ascomycota</taxon>
        <taxon>Pezizomycotina</taxon>
        <taxon>Sordariomycetes</taxon>
        <taxon>Hypocreomycetidae</taxon>
        <taxon>Hypocreales</taxon>
        <taxon>Nectriaceae</taxon>
        <taxon>Fusarium</taxon>
        <taxon>Fusarium oxysporum species complex</taxon>
    </lineage>
</organism>
<protein>
    <submittedName>
        <fullName evidence="2">Uncharacterized protein</fullName>
    </submittedName>
</protein>
<reference evidence="3" key="1">
    <citation type="journal article" date="2012" name="Mol. Plant Microbe Interact.">
        <title>A highly conserved effector in Fusarium oxysporum is required for full virulence on Arabidopsis.</title>
        <authorList>
            <person name="Thatcher L.F."/>
            <person name="Gardiner D.M."/>
            <person name="Kazan K."/>
            <person name="Manners J."/>
        </authorList>
    </citation>
    <scope>NUCLEOTIDE SEQUENCE [LARGE SCALE GENOMIC DNA]</scope>
    <source>
        <strain evidence="3">Fo5176</strain>
    </source>
</reference>
<name>A0A0D2Y5Y0_FUSOF</name>
<reference evidence="2" key="2">
    <citation type="submission" date="2025-08" db="UniProtKB">
        <authorList>
            <consortium name="EnsemblFungi"/>
        </authorList>
    </citation>
    <scope>IDENTIFICATION</scope>
    <source>
        <strain evidence="2">4287 / CBS 123668 / FGSC 9935 / NRRL 34936</strain>
    </source>
</reference>
<accession>A0A0D2Y5Y0</accession>
<dbReference type="Proteomes" id="UP000002489">
    <property type="component" value="Unassembled WGS sequence"/>
</dbReference>
<evidence type="ECO:0000313" key="2">
    <source>
        <dbReference type="EnsemblFungi" id="FOXG_11686P0"/>
    </source>
</evidence>
<gene>
    <name evidence="2" type="primary">28953076</name>
</gene>